<organism evidence="1 2">
    <name type="scientific">Heliocybe sulcata</name>
    <dbReference type="NCBI Taxonomy" id="5364"/>
    <lineage>
        <taxon>Eukaryota</taxon>
        <taxon>Fungi</taxon>
        <taxon>Dikarya</taxon>
        <taxon>Basidiomycota</taxon>
        <taxon>Agaricomycotina</taxon>
        <taxon>Agaricomycetes</taxon>
        <taxon>Gloeophyllales</taxon>
        <taxon>Gloeophyllaceae</taxon>
        <taxon>Heliocybe</taxon>
    </lineage>
</organism>
<protein>
    <recommendedName>
        <fullName evidence="3">Alcohol acetyltransferase</fullName>
    </recommendedName>
</protein>
<dbReference type="PANTHER" id="PTHR28037">
    <property type="entry name" value="ALCOHOL O-ACETYLTRANSFERASE 1-RELATED"/>
    <property type="match status" value="1"/>
</dbReference>
<proteinExistence type="predicted"/>
<name>A0A5C3NE83_9AGAM</name>
<evidence type="ECO:0008006" key="3">
    <source>
        <dbReference type="Google" id="ProtNLM"/>
    </source>
</evidence>
<dbReference type="PANTHER" id="PTHR28037:SF1">
    <property type="entry name" value="ALCOHOL O-ACETYLTRANSFERASE 1-RELATED"/>
    <property type="match status" value="1"/>
</dbReference>
<dbReference type="GO" id="GO:0008080">
    <property type="term" value="F:N-acetyltransferase activity"/>
    <property type="evidence" value="ECO:0007669"/>
    <property type="project" value="TreeGrafter"/>
</dbReference>
<gene>
    <name evidence="1" type="ORF">OE88DRAFT_1658512</name>
</gene>
<dbReference type="InterPro" id="IPR052058">
    <property type="entry name" value="Alcohol_O-acetyltransferase"/>
</dbReference>
<accession>A0A5C3NE83</accession>
<reference evidence="1 2" key="1">
    <citation type="journal article" date="2019" name="Nat. Ecol. Evol.">
        <title>Megaphylogeny resolves global patterns of mushroom evolution.</title>
        <authorList>
            <person name="Varga T."/>
            <person name="Krizsan K."/>
            <person name="Foldi C."/>
            <person name="Dima B."/>
            <person name="Sanchez-Garcia M."/>
            <person name="Sanchez-Ramirez S."/>
            <person name="Szollosi G.J."/>
            <person name="Szarkandi J.G."/>
            <person name="Papp V."/>
            <person name="Albert L."/>
            <person name="Andreopoulos W."/>
            <person name="Angelini C."/>
            <person name="Antonin V."/>
            <person name="Barry K.W."/>
            <person name="Bougher N.L."/>
            <person name="Buchanan P."/>
            <person name="Buyck B."/>
            <person name="Bense V."/>
            <person name="Catcheside P."/>
            <person name="Chovatia M."/>
            <person name="Cooper J."/>
            <person name="Damon W."/>
            <person name="Desjardin D."/>
            <person name="Finy P."/>
            <person name="Geml J."/>
            <person name="Haridas S."/>
            <person name="Hughes K."/>
            <person name="Justo A."/>
            <person name="Karasinski D."/>
            <person name="Kautmanova I."/>
            <person name="Kiss B."/>
            <person name="Kocsube S."/>
            <person name="Kotiranta H."/>
            <person name="LaButti K.M."/>
            <person name="Lechner B.E."/>
            <person name="Liimatainen K."/>
            <person name="Lipzen A."/>
            <person name="Lukacs Z."/>
            <person name="Mihaltcheva S."/>
            <person name="Morgado L.N."/>
            <person name="Niskanen T."/>
            <person name="Noordeloos M.E."/>
            <person name="Ohm R.A."/>
            <person name="Ortiz-Santana B."/>
            <person name="Ovrebo C."/>
            <person name="Racz N."/>
            <person name="Riley R."/>
            <person name="Savchenko A."/>
            <person name="Shiryaev A."/>
            <person name="Soop K."/>
            <person name="Spirin V."/>
            <person name="Szebenyi C."/>
            <person name="Tomsovsky M."/>
            <person name="Tulloss R.E."/>
            <person name="Uehling J."/>
            <person name="Grigoriev I.V."/>
            <person name="Vagvolgyi C."/>
            <person name="Papp T."/>
            <person name="Martin F.M."/>
            <person name="Miettinen O."/>
            <person name="Hibbett D.S."/>
            <person name="Nagy L.G."/>
        </authorList>
    </citation>
    <scope>NUCLEOTIDE SEQUENCE [LARGE SCALE GENOMIC DNA]</scope>
    <source>
        <strain evidence="1 2">OMC1185</strain>
    </source>
</reference>
<dbReference type="Pfam" id="PF07247">
    <property type="entry name" value="AATase"/>
    <property type="match status" value="1"/>
</dbReference>
<dbReference type="AlphaFoldDB" id="A0A5C3NE83"/>
<keyword evidence="2" id="KW-1185">Reference proteome</keyword>
<evidence type="ECO:0000313" key="2">
    <source>
        <dbReference type="Proteomes" id="UP000305948"/>
    </source>
</evidence>
<dbReference type="Proteomes" id="UP000305948">
    <property type="component" value="Unassembled WGS sequence"/>
</dbReference>
<dbReference type="InterPro" id="IPR010828">
    <property type="entry name" value="Atf2/Sli1-like"/>
</dbReference>
<evidence type="ECO:0000313" key="1">
    <source>
        <dbReference type="EMBL" id="TFK51851.1"/>
    </source>
</evidence>
<dbReference type="EMBL" id="ML213510">
    <property type="protein sequence ID" value="TFK51851.1"/>
    <property type="molecule type" value="Genomic_DNA"/>
</dbReference>
<dbReference type="Gene3D" id="3.30.559.10">
    <property type="entry name" value="Chloramphenicol acetyltransferase-like domain"/>
    <property type="match status" value="1"/>
</dbReference>
<dbReference type="OrthoDB" id="2150604at2759"/>
<dbReference type="InterPro" id="IPR023213">
    <property type="entry name" value="CAT-like_dom_sf"/>
</dbReference>
<sequence>MSKSSKNHVVRTAGLLERYHVTRVALGLDTCVLVSARYVSTADSSSKLTPSILYPALRKLIETEGALCVRIEYSPSPFRKPKFIRLPTINLDKAVEFKATSGSLQEELEHQTSYGFDFRSTEKPLWRLTVLPDNTVIFAYHHAIGDGMSGRAFHISLLQALQTMPLSDTKETDALVEVPIQINMTPPVEKCTKVTLSVKSLLGVLSGSRPSGDTPWTALPVTASIPTTKRFRNYVRLISITPSEATSLLALSKQHKSTLTGTLFALSVHSLSQVLAQGANPKYNSVLVSIPMSLRPLTGIPENRMCDQASAHTILAHLPPPSTPLPNDAFWAEATKASDTLRTQRQNSLKIIANLRFAPLVGGFTGYFKSQLGKPRGSGLSLVNVGAWPRSPSPQDSLKPNWEVAEAAFTQEDTVTGDPVKICVMGGGDGSLTIAVNWGESSAESALMEAFIGKLEENARCLAALKA</sequence>
<dbReference type="SUPFAM" id="SSF52777">
    <property type="entry name" value="CoA-dependent acyltransferases"/>
    <property type="match status" value="2"/>
</dbReference>
<dbReference type="STRING" id="5364.A0A5C3NE83"/>